<name>A0A2P2N4M6_RHIMU</name>
<feature type="compositionally biased region" description="Basic and acidic residues" evidence="1">
    <location>
        <begin position="34"/>
        <end position="55"/>
    </location>
</feature>
<dbReference type="AlphaFoldDB" id="A0A2P2N4M6"/>
<evidence type="ECO:0000313" key="2">
    <source>
        <dbReference type="EMBL" id="MBX37356.1"/>
    </source>
</evidence>
<feature type="region of interest" description="Disordered" evidence="1">
    <location>
        <begin position="24"/>
        <end position="55"/>
    </location>
</feature>
<proteinExistence type="predicted"/>
<reference evidence="2" key="1">
    <citation type="submission" date="2018-02" db="EMBL/GenBank/DDBJ databases">
        <title>Rhizophora mucronata_Transcriptome.</title>
        <authorList>
            <person name="Meera S.P."/>
            <person name="Sreeshan A."/>
            <person name="Augustine A."/>
        </authorList>
    </citation>
    <scope>NUCLEOTIDE SEQUENCE</scope>
    <source>
        <tissue evidence="2">Leaf</tissue>
    </source>
</reference>
<dbReference type="EMBL" id="GGEC01056872">
    <property type="protein sequence ID" value="MBX37356.1"/>
    <property type="molecule type" value="Transcribed_RNA"/>
</dbReference>
<accession>A0A2P2N4M6</accession>
<protein>
    <submittedName>
        <fullName evidence="2">Uncharacterized protein</fullName>
    </submittedName>
</protein>
<sequence length="55" mass="6738">MTAKRKGENQKLNPDIFEATWSLQEQHTHQRGGTYERERKFTRKSDTQHKIFERY</sequence>
<evidence type="ECO:0000256" key="1">
    <source>
        <dbReference type="SAM" id="MobiDB-lite"/>
    </source>
</evidence>
<organism evidence="2">
    <name type="scientific">Rhizophora mucronata</name>
    <name type="common">Asiatic mangrove</name>
    <dbReference type="NCBI Taxonomy" id="61149"/>
    <lineage>
        <taxon>Eukaryota</taxon>
        <taxon>Viridiplantae</taxon>
        <taxon>Streptophyta</taxon>
        <taxon>Embryophyta</taxon>
        <taxon>Tracheophyta</taxon>
        <taxon>Spermatophyta</taxon>
        <taxon>Magnoliopsida</taxon>
        <taxon>eudicotyledons</taxon>
        <taxon>Gunneridae</taxon>
        <taxon>Pentapetalae</taxon>
        <taxon>rosids</taxon>
        <taxon>fabids</taxon>
        <taxon>Malpighiales</taxon>
        <taxon>Rhizophoraceae</taxon>
        <taxon>Rhizophora</taxon>
    </lineage>
</organism>